<feature type="transmembrane region" description="Helical" evidence="1">
    <location>
        <begin position="189"/>
        <end position="212"/>
    </location>
</feature>
<feature type="transmembrane region" description="Helical" evidence="1">
    <location>
        <begin position="96"/>
        <end position="117"/>
    </location>
</feature>
<reference evidence="2 3" key="1">
    <citation type="submission" date="2016-10" db="EMBL/GenBank/DDBJ databases">
        <authorList>
            <person name="Varghese N."/>
            <person name="Submissions S."/>
        </authorList>
    </citation>
    <scope>NUCLEOTIDE SEQUENCE [LARGE SCALE GENOMIC DNA]</scope>
    <source>
        <strain evidence="2 3">DSM 16525</strain>
    </source>
</reference>
<evidence type="ECO:0008006" key="4">
    <source>
        <dbReference type="Google" id="ProtNLM"/>
    </source>
</evidence>
<keyword evidence="1" id="KW-1133">Transmembrane helix</keyword>
<organism evidence="2 3">
    <name type="scientific">Myxococcus fulvus</name>
    <dbReference type="NCBI Taxonomy" id="33"/>
    <lineage>
        <taxon>Bacteria</taxon>
        <taxon>Pseudomonadati</taxon>
        <taxon>Myxococcota</taxon>
        <taxon>Myxococcia</taxon>
        <taxon>Myxococcales</taxon>
        <taxon>Cystobacterineae</taxon>
        <taxon>Myxococcaceae</taxon>
        <taxon>Myxococcus</taxon>
    </lineage>
</organism>
<evidence type="ECO:0000313" key="2">
    <source>
        <dbReference type="EMBL" id="SEU39759.1"/>
    </source>
</evidence>
<protein>
    <recommendedName>
        <fullName evidence="4">DUF4190 domain-containing protein</fullName>
    </recommendedName>
</protein>
<keyword evidence="1" id="KW-0812">Transmembrane</keyword>
<keyword evidence="1" id="KW-0472">Membrane</keyword>
<dbReference type="Proteomes" id="UP000183760">
    <property type="component" value="Unassembled WGS sequence"/>
</dbReference>
<feature type="transmembrane region" description="Helical" evidence="1">
    <location>
        <begin position="232"/>
        <end position="250"/>
    </location>
</feature>
<proteinExistence type="predicted"/>
<gene>
    <name evidence="2" type="ORF">SAMN05443572_114180</name>
</gene>
<dbReference type="EMBL" id="FOIB01000014">
    <property type="protein sequence ID" value="SEU39759.1"/>
    <property type="molecule type" value="Genomic_DNA"/>
</dbReference>
<feature type="transmembrane region" description="Helical" evidence="1">
    <location>
        <begin position="129"/>
        <end position="156"/>
    </location>
</feature>
<feature type="transmembrane region" description="Helical" evidence="1">
    <location>
        <begin position="69"/>
        <end position="90"/>
    </location>
</feature>
<accession>A0ABY1CVD8</accession>
<dbReference type="RefSeq" id="WP_046710221.1">
    <property type="nucleotide sequence ID" value="NZ_BJXR01000046.1"/>
</dbReference>
<evidence type="ECO:0000313" key="3">
    <source>
        <dbReference type="Proteomes" id="UP000183760"/>
    </source>
</evidence>
<keyword evidence="3" id="KW-1185">Reference proteome</keyword>
<evidence type="ECO:0000256" key="1">
    <source>
        <dbReference type="SAM" id="Phobius"/>
    </source>
</evidence>
<name>A0ABY1CVD8_MYXFU</name>
<comment type="caution">
    <text evidence="2">The sequence shown here is derived from an EMBL/GenBank/DDBJ whole genome shotgun (WGS) entry which is preliminary data.</text>
</comment>
<sequence>MVSSVGVVPRCAVHPEEEAGATCQRCGAFTCDRCATWVMGVLYCATCAARPEVNYLEVFRQERWGQRDANAWTVGSVSLLLVGLAGLAVYLEAWRLVPLLLGAAGVGAAFFLGEWWARPGLVLTPVVGGLWATSLYGPGALVVAFLMFISSLQIFLDTRTRLFFCVDVSEKDLRRLWNLQVNNPLARHALSAGVASVAFPLMVPLALVLGFLGLRAVDANARPPIGRKGQALAGIALGLGAIALWGLVLWRPVVQAVFDRLFSDWP</sequence>